<evidence type="ECO:0000256" key="2">
    <source>
        <dbReference type="ARBA" id="ARBA00022737"/>
    </source>
</evidence>
<dbReference type="GO" id="GO:0009414">
    <property type="term" value="P:response to water deprivation"/>
    <property type="evidence" value="ECO:0007669"/>
    <property type="project" value="TreeGrafter"/>
</dbReference>
<dbReference type="GO" id="GO:0001786">
    <property type="term" value="F:phosphatidylserine binding"/>
    <property type="evidence" value="ECO:0007669"/>
    <property type="project" value="TreeGrafter"/>
</dbReference>
<keyword evidence="3 6" id="KW-0106">Calcium</keyword>
<dbReference type="PROSITE" id="PS51897">
    <property type="entry name" value="ANNEXIN_2"/>
    <property type="match status" value="1"/>
</dbReference>
<evidence type="ECO:0000256" key="6">
    <source>
        <dbReference type="RuleBase" id="RU003540"/>
    </source>
</evidence>
<dbReference type="GO" id="GO:0005544">
    <property type="term" value="F:calcium-dependent phospholipid binding"/>
    <property type="evidence" value="ECO:0007669"/>
    <property type="project" value="UniProtKB-KW"/>
</dbReference>
<sequence length="152" mass="17255">MLELSLKLCYYNVDEEGIERRSRPLVAYVSTPRYEGLEFDREIAVKDSKALFKAVEKKLGTDEKTFIHIFSERSRAQLAAIISAYHDMYGHSLKKAVKGETSGLFEYALLTILSCSENPVRYFGKVLSLIILWKIKEAIVELSGTHVSIYVG</sequence>
<evidence type="ECO:0000256" key="1">
    <source>
        <dbReference type="ARBA" id="ARBA00007831"/>
    </source>
</evidence>
<keyword evidence="5 6" id="KW-0111">Calcium/phospholipid-binding</keyword>
<dbReference type="Gene3D" id="1.10.220.10">
    <property type="entry name" value="Annexin"/>
    <property type="match status" value="1"/>
</dbReference>
<dbReference type="PANTHER" id="PTHR10502">
    <property type="entry name" value="ANNEXIN"/>
    <property type="match status" value="1"/>
</dbReference>
<dbReference type="PRINTS" id="PR00196">
    <property type="entry name" value="ANNEXIN"/>
</dbReference>
<dbReference type="GO" id="GO:0009651">
    <property type="term" value="P:response to salt stress"/>
    <property type="evidence" value="ECO:0007669"/>
    <property type="project" value="TreeGrafter"/>
</dbReference>
<dbReference type="InterPro" id="IPR037104">
    <property type="entry name" value="Annexin_sf"/>
</dbReference>
<evidence type="ECO:0000256" key="4">
    <source>
        <dbReference type="ARBA" id="ARBA00023216"/>
    </source>
</evidence>
<dbReference type="InParanoid" id="A0A7N2KVX5"/>
<evidence type="ECO:0000313" key="7">
    <source>
        <dbReference type="EnsemblPlants" id="QL02p039240:mrna"/>
    </source>
</evidence>
<evidence type="ECO:0000256" key="3">
    <source>
        <dbReference type="ARBA" id="ARBA00022837"/>
    </source>
</evidence>
<accession>A0A7N2KVX5</accession>
<dbReference type="Pfam" id="PF00191">
    <property type="entry name" value="Annexin"/>
    <property type="match status" value="1"/>
</dbReference>
<dbReference type="InterPro" id="IPR001464">
    <property type="entry name" value="Annexin"/>
</dbReference>
<protein>
    <recommendedName>
        <fullName evidence="6">Annexin</fullName>
    </recommendedName>
</protein>
<dbReference type="GO" id="GO:0009409">
    <property type="term" value="P:response to cold"/>
    <property type="evidence" value="ECO:0007669"/>
    <property type="project" value="TreeGrafter"/>
</dbReference>
<dbReference type="InterPro" id="IPR018502">
    <property type="entry name" value="Annexin_repeat"/>
</dbReference>
<evidence type="ECO:0000256" key="5">
    <source>
        <dbReference type="ARBA" id="ARBA00023302"/>
    </source>
</evidence>
<keyword evidence="2 6" id="KW-0677">Repeat</keyword>
<reference evidence="8" key="1">
    <citation type="journal article" date="2016" name="G3 (Bethesda)">
        <title>First Draft Assembly and Annotation of the Genome of a California Endemic Oak Quercus lobata Nee (Fagaceae).</title>
        <authorList>
            <person name="Sork V.L."/>
            <person name="Fitz-Gibbon S.T."/>
            <person name="Puiu D."/>
            <person name="Crepeau M."/>
            <person name="Gugger P.F."/>
            <person name="Sherman R."/>
            <person name="Stevens K."/>
            <person name="Langley C.H."/>
            <person name="Pellegrini M."/>
            <person name="Salzberg S.L."/>
        </authorList>
    </citation>
    <scope>NUCLEOTIDE SEQUENCE [LARGE SCALE GENOMIC DNA]</scope>
    <source>
        <strain evidence="8">cv. SW786</strain>
    </source>
</reference>
<dbReference type="InterPro" id="IPR018252">
    <property type="entry name" value="Annexin_repeat_CS"/>
</dbReference>
<dbReference type="AlphaFoldDB" id="A0A7N2KVX5"/>
<dbReference type="FunFam" id="1.10.220.10:FF:000002">
    <property type="entry name" value="Annexin"/>
    <property type="match status" value="1"/>
</dbReference>
<dbReference type="GO" id="GO:0009408">
    <property type="term" value="P:response to heat"/>
    <property type="evidence" value="ECO:0007669"/>
    <property type="project" value="TreeGrafter"/>
</dbReference>
<evidence type="ECO:0000313" key="8">
    <source>
        <dbReference type="Proteomes" id="UP000594261"/>
    </source>
</evidence>
<reference evidence="7" key="2">
    <citation type="submission" date="2021-01" db="UniProtKB">
        <authorList>
            <consortium name="EnsemblPlants"/>
        </authorList>
    </citation>
    <scope>IDENTIFICATION</scope>
</reference>
<comment type="domain">
    <text evidence="6">A pair of annexin repeats may form one binding site for calcium and phospholipid.</text>
</comment>
<dbReference type="Gramene" id="QL02p039240:mrna">
    <property type="protein sequence ID" value="QL02p039240:mrna"/>
    <property type="gene ID" value="QL02p039240"/>
</dbReference>
<comment type="similarity">
    <text evidence="1 6">Belongs to the annexin family.</text>
</comment>
<dbReference type="PROSITE" id="PS00223">
    <property type="entry name" value="ANNEXIN_1"/>
    <property type="match status" value="1"/>
</dbReference>
<organism evidence="7 8">
    <name type="scientific">Quercus lobata</name>
    <name type="common">Valley oak</name>
    <dbReference type="NCBI Taxonomy" id="97700"/>
    <lineage>
        <taxon>Eukaryota</taxon>
        <taxon>Viridiplantae</taxon>
        <taxon>Streptophyta</taxon>
        <taxon>Embryophyta</taxon>
        <taxon>Tracheophyta</taxon>
        <taxon>Spermatophyta</taxon>
        <taxon>Magnoliopsida</taxon>
        <taxon>eudicotyledons</taxon>
        <taxon>Gunneridae</taxon>
        <taxon>Pentapetalae</taxon>
        <taxon>rosids</taxon>
        <taxon>fabids</taxon>
        <taxon>Fagales</taxon>
        <taxon>Fagaceae</taxon>
        <taxon>Quercus</taxon>
    </lineage>
</organism>
<dbReference type="PANTHER" id="PTHR10502:SF102">
    <property type="entry name" value="ANNEXIN B11"/>
    <property type="match status" value="1"/>
</dbReference>
<dbReference type="SMART" id="SM00335">
    <property type="entry name" value="ANX"/>
    <property type="match status" value="1"/>
</dbReference>
<dbReference type="SUPFAM" id="SSF47874">
    <property type="entry name" value="Annexin"/>
    <property type="match status" value="1"/>
</dbReference>
<dbReference type="EnsemblPlants" id="QL02p039240:mrna">
    <property type="protein sequence ID" value="QL02p039240:mrna"/>
    <property type="gene ID" value="QL02p039240"/>
</dbReference>
<dbReference type="GO" id="GO:0005509">
    <property type="term" value="F:calcium ion binding"/>
    <property type="evidence" value="ECO:0007669"/>
    <property type="project" value="InterPro"/>
</dbReference>
<proteinExistence type="inferred from homology"/>
<dbReference type="GO" id="GO:0005886">
    <property type="term" value="C:plasma membrane"/>
    <property type="evidence" value="ECO:0007669"/>
    <property type="project" value="TreeGrafter"/>
</dbReference>
<keyword evidence="8" id="KW-1185">Reference proteome</keyword>
<dbReference type="Proteomes" id="UP000594261">
    <property type="component" value="Chromosome 2"/>
</dbReference>
<keyword evidence="4 6" id="KW-0041">Annexin</keyword>
<dbReference type="GO" id="GO:0005737">
    <property type="term" value="C:cytoplasm"/>
    <property type="evidence" value="ECO:0007669"/>
    <property type="project" value="TreeGrafter"/>
</dbReference>
<name>A0A7N2KVX5_QUELO</name>